<gene>
    <name evidence="1" type="ORF">GOP47_0019402</name>
</gene>
<dbReference type="OrthoDB" id="5835829at2759"/>
<dbReference type="Proteomes" id="UP000886520">
    <property type="component" value="Chromosome 19"/>
</dbReference>
<dbReference type="SUPFAM" id="SSF53756">
    <property type="entry name" value="UDP-Glycosyltransferase/glycogen phosphorylase"/>
    <property type="match status" value="1"/>
</dbReference>
<proteinExistence type="predicted"/>
<sequence>MDLNDLPIIVRSDPVDFIYHFLSRQLQPMLWAAAVLLNTFSELEPDCLHALVANFPVRTYAIGPLLPPSATAVNGISPRSDGPAIGALLNNDKPVIVQDKPPLCTTVTATKNHVPARSSTALKAKEKASFTAAKKAATFSIFSEDVSCLQWLDIN</sequence>
<protein>
    <submittedName>
        <fullName evidence="1">Uncharacterized protein</fullName>
    </submittedName>
</protein>
<keyword evidence="2" id="KW-1185">Reference proteome</keyword>
<dbReference type="EMBL" id="JABFUD020000019">
    <property type="protein sequence ID" value="KAI5064707.1"/>
    <property type="molecule type" value="Genomic_DNA"/>
</dbReference>
<dbReference type="Gene3D" id="3.40.50.2000">
    <property type="entry name" value="Glycogen Phosphorylase B"/>
    <property type="match status" value="1"/>
</dbReference>
<evidence type="ECO:0000313" key="1">
    <source>
        <dbReference type="EMBL" id="KAI5064707.1"/>
    </source>
</evidence>
<name>A0A9D4UBR8_ADICA</name>
<accession>A0A9D4UBR8</accession>
<comment type="caution">
    <text evidence="1">The sequence shown here is derived from an EMBL/GenBank/DDBJ whole genome shotgun (WGS) entry which is preliminary data.</text>
</comment>
<evidence type="ECO:0000313" key="2">
    <source>
        <dbReference type="Proteomes" id="UP000886520"/>
    </source>
</evidence>
<organism evidence="1 2">
    <name type="scientific">Adiantum capillus-veneris</name>
    <name type="common">Maidenhair fern</name>
    <dbReference type="NCBI Taxonomy" id="13818"/>
    <lineage>
        <taxon>Eukaryota</taxon>
        <taxon>Viridiplantae</taxon>
        <taxon>Streptophyta</taxon>
        <taxon>Embryophyta</taxon>
        <taxon>Tracheophyta</taxon>
        <taxon>Polypodiopsida</taxon>
        <taxon>Polypodiidae</taxon>
        <taxon>Polypodiales</taxon>
        <taxon>Pteridineae</taxon>
        <taxon>Pteridaceae</taxon>
        <taxon>Vittarioideae</taxon>
        <taxon>Adiantum</taxon>
    </lineage>
</organism>
<reference evidence="1" key="1">
    <citation type="submission" date="2021-01" db="EMBL/GenBank/DDBJ databases">
        <title>Adiantum capillus-veneris genome.</title>
        <authorList>
            <person name="Fang Y."/>
            <person name="Liao Q."/>
        </authorList>
    </citation>
    <scope>NUCLEOTIDE SEQUENCE</scope>
    <source>
        <strain evidence="1">H3</strain>
        <tissue evidence="1">Leaf</tissue>
    </source>
</reference>
<dbReference type="AlphaFoldDB" id="A0A9D4UBR8"/>